<proteinExistence type="predicted"/>
<protein>
    <submittedName>
        <fullName evidence="3">DNA-binding XRE family transcriptional regulator</fullName>
    </submittedName>
</protein>
<gene>
    <name evidence="3" type="ORF">EDD69_102218</name>
</gene>
<dbReference type="PANTHER" id="PTHR46558">
    <property type="entry name" value="TRACRIPTIONAL REGULATORY PROTEIN-RELATED-RELATED"/>
    <property type="match status" value="1"/>
</dbReference>
<evidence type="ECO:0000313" key="4">
    <source>
        <dbReference type="Proteomes" id="UP000295658"/>
    </source>
</evidence>
<organism evidence="3 4">
    <name type="scientific">Thermolongibacillus altinsuensis</name>
    <dbReference type="NCBI Taxonomy" id="575256"/>
    <lineage>
        <taxon>Bacteria</taxon>
        <taxon>Bacillati</taxon>
        <taxon>Bacillota</taxon>
        <taxon>Bacilli</taxon>
        <taxon>Bacillales</taxon>
        <taxon>Anoxybacillaceae</taxon>
        <taxon>Thermolongibacillus</taxon>
    </lineage>
</organism>
<keyword evidence="1 3" id="KW-0238">DNA-binding</keyword>
<name>A0A4V2QAK2_9BACL</name>
<sequence>MKQLGDRLKWLRKERNWTQEQLAQKLNVSRSQISKWENGDQLPDIKSIEEISNLFNVSIDFLLGRNHVTKEILHEIQRTYGTDDIDEELLEVIRYLKQNPKLARSLYVLQSLPAKKRKRIETIVITTIQELLRAFE</sequence>
<dbReference type="InterPro" id="IPR001387">
    <property type="entry name" value="Cro/C1-type_HTH"/>
</dbReference>
<dbReference type="Gene3D" id="1.10.260.40">
    <property type="entry name" value="lambda repressor-like DNA-binding domains"/>
    <property type="match status" value="1"/>
</dbReference>
<dbReference type="OrthoDB" id="9812495at2"/>
<dbReference type="InterPro" id="IPR010982">
    <property type="entry name" value="Lambda_DNA-bd_dom_sf"/>
</dbReference>
<dbReference type="PANTHER" id="PTHR46558:SF13">
    <property type="entry name" value="HTH-TYPE TRANSCRIPTIONAL REGULATOR IMMR"/>
    <property type="match status" value="1"/>
</dbReference>
<dbReference type="CDD" id="cd00093">
    <property type="entry name" value="HTH_XRE"/>
    <property type="match status" value="1"/>
</dbReference>
<dbReference type="AlphaFoldDB" id="A0A4V2QAK2"/>
<dbReference type="SUPFAM" id="SSF47413">
    <property type="entry name" value="lambda repressor-like DNA-binding domains"/>
    <property type="match status" value="1"/>
</dbReference>
<evidence type="ECO:0000256" key="1">
    <source>
        <dbReference type="ARBA" id="ARBA00023125"/>
    </source>
</evidence>
<dbReference type="SMART" id="SM00530">
    <property type="entry name" value="HTH_XRE"/>
    <property type="match status" value="1"/>
</dbReference>
<dbReference type="EMBL" id="SLUL01000002">
    <property type="protein sequence ID" value="TCL52812.1"/>
    <property type="molecule type" value="Genomic_DNA"/>
</dbReference>
<dbReference type="Proteomes" id="UP000295658">
    <property type="component" value="Unassembled WGS sequence"/>
</dbReference>
<dbReference type="GO" id="GO:0003677">
    <property type="term" value="F:DNA binding"/>
    <property type="evidence" value="ECO:0007669"/>
    <property type="project" value="UniProtKB-KW"/>
</dbReference>
<comment type="caution">
    <text evidence="3">The sequence shown here is derived from an EMBL/GenBank/DDBJ whole genome shotgun (WGS) entry which is preliminary data.</text>
</comment>
<evidence type="ECO:0000313" key="3">
    <source>
        <dbReference type="EMBL" id="TCL52812.1"/>
    </source>
</evidence>
<dbReference type="RefSeq" id="WP_132947409.1">
    <property type="nucleotide sequence ID" value="NZ_SLUL01000002.1"/>
</dbReference>
<dbReference type="PROSITE" id="PS50943">
    <property type="entry name" value="HTH_CROC1"/>
    <property type="match status" value="1"/>
</dbReference>
<dbReference type="Pfam" id="PF01381">
    <property type="entry name" value="HTH_3"/>
    <property type="match status" value="1"/>
</dbReference>
<accession>A0A4V2QAK2</accession>
<feature type="domain" description="HTH cro/C1-type" evidence="2">
    <location>
        <begin position="8"/>
        <end position="62"/>
    </location>
</feature>
<reference evidence="3 4" key="1">
    <citation type="submission" date="2019-03" db="EMBL/GenBank/DDBJ databases">
        <title>Genomic Encyclopedia of Type Strains, Phase IV (KMG-IV): sequencing the most valuable type-strain genomes for metagenomic binning, comparative biology and taxonomic classification.</title>
        <authorList>
            <person name="Goeker M."/>
        </authorList>
    </citation>
    <scope>NUCLEOTIDE SEQUENCE [LARGE SCALE GENOMIC DNA]</scope>
    <source>
        <strain evidence="3 4">DSM 24979</strain>
    </source>
</reference>
<evidence type="ECO:0000259" key="2">
    <source>
        <dbReference type="PROSITE" id="PS50943"/>
    </source>
</evidence>
<keyword evidence="4" id="KW-1185">Reference proteome</keyword>